<feature type="domain" description="ABC transmembrane type-1" evidence="9">
    <location>
        <begin position="158"/>
        <end position="375"/>
    </location>
</feature>
<evidence type="ECO:0000259" key="9">
    <source>
        <dbReference type="PROSITE" id="PS50928"/>
    </source>
</evidence>
<name>F5XQ52_MICPN</name>
<comment type="similarity">
    <text evidence="7">Belongs to the binding-protein-dependent transport system permease family.</text>
</comment>
<evidence type="ECO:0000256" key="5">
    <source>
        <dbReference type="ARBA" id="ARBA00022989"/>
    </source>
</evidence>
<feature type="transmembrane region" description="Helical" evidence="7">
    <location>
        <begin position="66"/>
        <end position="86"/>
    </location>
</feature>
<feature type="transmembrane region" description="Helical" evidence="7">
    <location>
        <begin position="298"/>
        <end position="323"/>
    </location>
</feature>
<dbReference type="InterPro" id="IPR035906">
    <property type="entry name" value="MetI-like_sf"/>
</dbReference>
<dbReference type="PROSITE" id="PS50928">
    <property type="entry name" value="ABC_TM1"/>
    <property type="match status" value="1"/>
</dbReference>
<dbReference type="KEGG" id="mph:MLP_38690"/>
<dbReference type="PANTHER" id="PTHR43227:SF8">
    <property type="entry name" value="DIACETYLCHITOBIOSE UPTAKE SYSTEM PERMEASE PROTEIN DASB"/>
    <property type="match status" value="1"/>
</dbReference>
<dbReference type="Gene3D" id="1.10.3720.10">
    <property type="entry name" value="MetI-like"/>
    <property type="match status" value="1"/>
</dbReference>
<evidence type="ECO:0000313" key="10">
    <source>
        <dbReference type="EMBL" id="BAK36883.1"/>
    </source>
</evidence>
<feature type="transmembrane region" description="Helical" evidence="7">
    <location>
        <begin position="98"/>
        <end position="121"/>
    </location>
</feature>
<keyword evidence="11" id="KW-1185">Reference proteome</keyword>
<feature type="region of interest" description="Disordered" evidence="8">
    <location>
        <begin position="1"/>
        <end position="24"/>
    </location>
</feature>
<feature type="transmembrane region" description="Helical" evidence="7">
    <location>
        <begin position="359"/>
        <end position="378"/>
    </location>
</feature>
<dbReference type="AlphaFoldDB" id="F5XQ52"/>
<sequence>MMSTETSTVTTRARRAAGREKDPDKLTRFQPGRGLLGLLGMLIVVWFLANLFLAFGYYPQWFGNKLVIGVVALIAGVGGAALLFWFLNMFVEALPQRFSLAIIPYAFLLPAFALVALVLLYPTIQTINYSFANADSTAYIGLANYRTIFADSEFWASVINNILWLVIVPAVTVGLGVVIAVLADKLSATGERVSKGLIFVPMAISFVAATAVWGLVYAYNPAEQSQTGLLNAIWTSFGGEPQTWLAIESAKLNSILLMVILIWMQAGFAMVLLSAAIKGVPDDTVEAARIDGATEFQVFRLVVIPQIAGTIITVFVTVFILVLKVFDIVYVSTNGAYDTNVLANLFFNKLFAAGEAGQASAIVVVLLVAVSPLIWFQIKTFREGDTAR</sequence>
<dbReference type="GO" id="GO:0005886">
    <property type="term" value="C:plasma membrane"/>
    <property type="evidence" value="ECO:0007669"/>
    <property type="project" value="UniProtKB-SubCell"/>
</dbReference>
<feature type="compositionally biased region" description="Low complexity" evidence="8">
    <location>
        <begin position="1"/>
        <end position="11"/>
    </location>
</feature>
<dbReference type="PANTHER" id="PTHR43227">
    <property type="entry name" value="BLL4140 PROTEIN"/>
    <property type="match status" value="1"/>
</dbReference>
<organism evidence="10 11">
    <name type="scientific">Microlunatus phosphovorus (strain ATCC 700054 / DSM 10555 / JCM 9379 / NBRC 101784 / NCIMB 13414 / VKM Ac-1990 / NM-1)</name>
    <dbReference type="NCBI Taxonomy" id="1032480"/>
    <lineage>
        <taxon>Bacteria</taxon>
        <taxon>Bacillati</taxon>
        <taxon>Actinomycetota</taxon>
        <taxon>Actinomycetes</taxon>
        <taxon>Propionibacteriales</taxon>
        <taxon>Propionibacteriaceae</taxon>
        <taxon>Microlunatus</taxon>
    </lineage>
</organism>
<feature type="transmembrane region" description="Helical" evidence="7">
    <location>
        <begin position="196"/>
        <end position="219"/>
    </location>
</feature>
<evidence type="ECO:0000256" key="2">
    <source>
        <dbReference type="ARBA" id="ARBA00022448"/>
    </source>
</evidence>
<proteinExistence type="inferred from homology"/>
<dbReference type="SUPFAM" id="SSF161098">
    <property type="entry name" value="MetI-like"/>
    <property type="match status" value="1"/>
</dbReference>
<evidence type="ECO:0000256" key="1">
    <source>
        <dbReference type="ARBA" id="ARBA00004651"/>
    </source>
</evidence>
<dbReference type="InterPro" id="IPR000515">
    <property type="entry name" value="MetI-like"/>
</dbReference>
<evidence type="ECO:0000256" key="7">
    <source>
        <dbReference type="RuleBase" id="RU363032"/>
    </source>
</evidence>
<dbReference type="CDD" id="cd06261">
    <property type="entry name" value="TM_PBP2"/>
    <property type="match status" value="1"/>
</dbReference>
<evidence type="ECO:0000256" key="3">
    <source>
        <dbReference type="ARBA" id="ARBA00022475"/>
    </source>
</evidence>
<accession>F5XQ52</accession>
<dbReference type="STRING" id="1032480.MLP_38690"/>
<dbReference type="HOGENOM" id="CLU_016047_0_0_11"/>
<comment type="subcellular location">
    <subcellularLocation>
        <location evidence="1 7">Cell membrane</location>
        <topology evidence="1 7">Multi-pass membrane protein</topology>
    </subcellularLocation>
</comment>
<dbReference type="Proteomes" id="UP000007947">
    <property type="component" value="Chromosome"/>
</dbReference>
<keyword evidence="5 7" id="KW-1133">Transmembrane helix</keyword>
<keyword evidence="2 7" id="KW-0813">Transport</keyword>
<feature type="transmembrane region" description="Helical" evidence="7">
    <location>
        <begin position="255"/>
        <end position="277"/>
    </location>
</feature>
<dbReference type="Pfam" id="PF00528">
    <property type="entry name" value="BPD_transp_1"/>
    <property type="match status" value="1"/>
</dbReference>
<evidence type="ECO:0000256" key="4">
    <source>
        <dbReference type="ARBA" id="ARBA00022692"/>
    </source>
</evidence>
<dbReference type="EMBL" id="AP012204">
    <property type="protein sequence ID" value="BAK36883.1"/>
    <property type="molecule type" value="Genomic_DNA"/>
</dbReference>
<reference evidence="10 11" key="1">
    <citation type="submission" date="2011-05" db="EMBL/GenBank/DDBJ databases">
        <title>Whole genome sequence of Microlunatus phosphovorus NM-1.</title>
        <authorList>
            <person name="Hosoyama A."/>
            <person name="Sasaki K."/>
            <person name="Harada T."/>
            <person name="Igarashi R."/>
            <person name="Kawakoshi A."/>
            <person name="Sasagawa M."/>
            <person name="Fukada J."/>
            <person name="Nakamura S."/>
            <person name="Katano Y."/>
            <person name="Hanada S."/>
            <person name="Kamagata Y."/>
            <person name="Nakamura N."/>
            <person name="Yamazaki S."/>
            <person name="Fujita N."/>
        </authorList>
    </citation>
    <scope>NUCLEOTIDE SEQUENCE [LARGE SCALE GENOMIC DNA]</scope>
    <source>
        <strain evidence="11">ATCC 700054 / DSM 10555 / JCM 9379 / NBRC 101784 / NCIMB 13414 / VKM Ac-1990 / NM-1</strain>
    </source>
</reference>
<dbReference type="GO" id="GO:0055085">
    <property type="term" value="P:transmembrane transport"/>
    <property type="evidence" value="ECO:0007669"/>
    <property type="project" value="InterPro"/>
</dbReference>
<dbReference type="InterPro" id="IPR050809">
    <property type="entry name" value="UgpAE/MalFG_permease"/>
</dbReference>
<dbReference type="eggNOG" id="COG1175">
    <property type="taxonomic scope" value="Bacteria"/>
</dbReference>
<evidence type="ECO:0000256" key="6">
    <source>
        <dbReference type="ARBA" id="ARBA00023136"/>
    </source>
</evidence>
<feature type="transmembrane region" description="Helical" evidence="7">
    <location>
        <begin position="162"/>
        <end position="184"/>
    </location>
</feature>
<feature type="transmembrane region" description="Helical" evidence="7">
    <location>
        <begin position="35"/>
        <end position="60"/>
    </location>
</feature>
<protein>
    <submittedName>
        <fullName evidence="10">Putative sugar ABC transporter permease protein</fullName>
    </submittedName>
</protein>
<keyword evidence="3" id="KW-1003">Cell membrane</keyword>
<evidence type="ECO:0000256" key="8">
    <source>
        <dbReference type="SAM" id="MobiDB-lite"/>
    </source>
</evidence>
<evidence type="ECO:0000313" key="11">
    <source>
        <dbReference type="Proteomes" id="UP000007947"/>
    </source>
</evidence>
<keyword evidence="6 7" id="KW-0472">Membrane</keyword>
<keyword evidence="4 7" id="KW-0812">Transmembrane</keyword>
<gene>
    <name evidence="10" type="ordered locus">MLP_38690</name>
</gene>